<proteinExistence type="predicted"/>
<dbReference type="InterPro" id="IPR023213">
    <property type="entry name" value="CAT-like_dom_sf"/>
</dbReference>
<name>A0A067M9I0_BOTB1</name>
<keyword evidence="3" id="KW-1185">Reference proteome</keyword>
<organism evidence="2 3">
    <name type="scientific">Botryobasidium botryosum (strain FD-172 SS1)</name>
    <dbReference type="NCBI Taxonomy" id="930990"/>
    <lineage>
        <taxon>Eukaryota</taxon>
        <taxon>Fungi</taxon>
        <taxon>Dikarya</taxon>
        <taxon>Basidiomycota</taxon>
        <taxon>Agaricomycotina</taxon>
        <taxon>Agaricomycetes</taxon>
        <taxon>Cantharellales</taxon>
        <taxon>Botryobasidiaceae</taxon>
        <taxon>Botryobasidium</taxon>
    </lineage>
</organism>
<keyword evidence="1" id="KW-0472">Membrane</keyword>
<gene>
    <name evidence="2" type="ORF">BOTBODRAFT_637578</name>
</gene>
<dbReference type="Proteomes" id="UP000027195">
    <property type="component" value="Unassembled WGS sequence"/>
</dbReference>
<dbReference type="HOGENOM" id="CLU_131282_0_0_1"/>
<sequence length="128" mass="14537">MDGETFSKQDCLTAYLTTVLTRVLDVPVQRVINVVNYRSISDRPFAHLNLAGNSIFMMLSSVIAAGDVLSLAAIARVVRASITRARDPEFAEMWMTFGSYYMKRRADVDRFTWRVPEENEVLVNSNRV</sequence>
<feature type="transmembrane region" description="Helical" evidence="1">
    <location>
        <begin position="55"/>
        <end position="78"/>
    </location>
</feature>
<reference evidence="3" key="1">
    <citation type="journal article" date="2014" name="Proc. Natl. Acad. Sci. U.S.A.">
        <title>Extensive sampling of basidiomycete genomes demonstrates inadequacy of the white-rot/brown-rot paradigm for wood decay fungi.</title>
        <authorList>
            <person name="Riley R."/>
            <person name="Salamov A.A."/>
            <person name="Brown D.W."/>
            <person name="Nagy L.G."/>
            <person name="Floudas D."/>
            <person name="Held B.W."/>
            <person name="Levasseur A."/>
            <person name="Lombard V."/>
            <person name="Morin E."/>
            <person name="Otillar R."/>
            <person name="Lindquist E.A."/>
            <person name="Sun H."/>
            <person name="LaButti K.M."/>
            <person name="Schmutz J."/>
            <person name="Jabbour D."/>
            <person name="Luo H."/>
            <person name="Baker S.E."/>
            <person name="Pisabarro A.G."/>
            <person name="Walton J.D."/>
            <person name="Blanchette R.A."/>
            <person name="Henrissat B."/>
            <person name="Martin F."/>
            <person name="Cullen D."/>
            <person name="Hibbett D.S."/>
            <person name="Grigoriev I.V."/>
        </authorList>
    </citation>
    <scope>NUCLEOTIDE SEQUENCE [LARGE SCALE GENOMIC DNA]</scope>
    <source>
        <strain evidence="3">FD-172 SS1</strain>
    </source>
</reference>
<protein>
    <submittedName>
        <fullName evidence="2">Uncharacterized protein</fullName>
    </submittedName>
</protein>
<dbReference type="AlphaFoldDB" id="A0A067M9I0"/>
<dbReference type="OrthoDB" id="1862401at2759"/>
<dbReference type="Gene3D" id="3.30.559.10">
    <property type="entry name" value="Chloramphenicol acetyltransferase-like domain"/>
    <property type="match status" value="1"/>
</dbReference>
<dbReference type="InParanoid" id="A0A067M9I0"/>
<evidence type="ECO:0000313" key="3">
    <source>
        <dbReference type="Proteomes" id="UP000027195"/>
    </source>
</evidence>
<evidence type="ECO:0000256" key="1">
    <source>
        <dbReference type="SAM" id="Phobius"/>
    </source>
</evidence>
<evidence type="ECO:0000313" key="2">
    <source>
        <dbReference type="EMBL" id="KDQ11325.1"/>
    </source>
</evidence>
<accession>A0A067M9I0</accession>
<keyword evidence="1" id="KW-0812">Transmembrane</keyword>
<dbReference type="EMBL" id="KL198059">
    <property type="protein sequence ID" value="KDQ11325.1"/>
    <property type="molecule type" value="Genomic_DNA"/>
</dbReference>
<keyword evidence="1" id="KW-1133">Transmembrane helix</keyword>